<evidence type="ECO:0000256" key="1">
    <source>
        <dbReference type="SAM" id="MobiDB-lite"/>
    </source>
</evidence>
<feature type="region of interest" description="Disordered" evidence="1">
    <location>
        <begin position="104"/>
        <end position="129"/>
    </location>
</feature>
<evidence type="ECO:0000313" key="3">
    <source>
        <dbReference type="Proteomes" id="UP000680865"/>
    </source>
</evidence>
<evidence type="ECO:0000313" key="2">
    <source>
        <dbReference type="EMBL" id="GIM81703.1"/>
    </source>
</evidence>
<comment type="caution">
    <text evidence="2">The sequence shown here is derived from an EMBL/GenBank/DDBJ whole genome shotgun (WGS) entry which is preliminary data.</text>
</comment>
<keyword evidence="3" id="KW-1185">Reference proteome</keyword>
<organism evidence="2 3">
    <name type="scientific">Winogradskya consettensis</name>
    <dbReference type="NCBI Taxonomy" id="113560"/>
    <lineage>
        <taxon>Bacteria</taxon>
        <taxon>Bacillati</taxon>
        <taxon>Actinomycetota</taxon>
        <taxon>Actinomycetes</taxon>
        <taxon>Micromonosporales</taxon>
        <taxon>Micromonosporaceae</taxon>
        <taxon>Winogradskya</taxon>
    </lineage>
</organism>
<accession>A0A919W0H8</accession>
<protein>
    <submittedName>
        <fullName evidence="2">Uncharacterized protein</fullName>
    </submittedName>
</protein>
<proteinExistence type="predicted"/>
<feature type="compositionally biased region" description="Polar residues" evidence="1">
    <location>
        <begin position="104"/>
        <end position="115"/>
    </location>
</feature>
<dbReference type="EMBL" id="BOQP01000048">
    <property type="protein sequence ID" value="GIM81703.1"/>
    <property type="molecule type" value="Genomic_DNA"/>
</dbReference>
<sequence>MSRPGSPRALGIAWEERDSDYRGRYFQSPGPPSSGGRLLLQANDLRDETGDHPQLPDHPDHRYLLFVTSPHIPTKRGPAWAVCPNGSSSVGKSWTDRCYDCSATGLSGSRRSPTKQLHPVADPKVRNWP</sequence>
<name>A0A919W0H8_9ACTN</name>
<gene>
    <name evidence="2" type="ORF">Aco04nite_77910</name>
</gene>
<dbReference type="Proteomes" id="UP000680865">
    <property type="component" value="Unassembled WGS sequence"/>
</dbReference>
<dbReference type="AlphaFoldDB" id="A0A919W0H8"/>
<reference evidence="2" key="1">
    <citation type="submission" date="2021-03" db="EMBL/GenBank/DDBJ databases">
        <title>Whole genome shotgun sequence of Actinoplanes consettensis NBRC 14913.</title>
        <authorList>
            <person name="Komaki H."/>
            <person name="Tamura T."/>
        </authorList>
    </citation>
    <scope>NUCLEOTIDE SEQUENCE</scope>
    <source>
        <strain evidence="2">NBRC 14913</strain>
    </source>
</reference>